<dbReference type="InterPro" id="IPR042099">
    <property type="entry name" value="ANL_N_sf"/>
</dbReference>
<evidence type="ECO:0000259" key="4">
    <source>
        <dbReference type="Pfam" id="PF13193"/>
    </source>
</evidence>
<dbReference type="Pfam" id="PF00501">
    <property type="entry name" value="AMP-binding"/>
    <property type="match status" value="1"/>
</dbReference>
<reference evidence="5 6" key="1">
    <citation type="submission" date="2016-11" db="EMBL/GenBank/DDBJ databases">
        <title>Genome sequences of unsequenced Mycobacteria.</title>
        <authorList>
            <person name="Greninger A.L."/>
            <person name="Fang F."/>
            <person name="Jerome K.R."/>
        </authorList>
    </citation>
    <scope>NUCLEOTIDE SEQUENCE [LARGE SCALE GENOMIC DNA]</scope>
    <source>
        <strain evidence="5 6">M11</strain>
    </source>
</reference>
<dbReference type="Gene3D" id="3.40.50.12780">
    <property type="entry name" value="N-terminal domain of ligase-like"/>
    <property type="match status" value="1"/>
</dbReference>
<gene>
    <name evidence="5" type="ORF">BRW65_08025</name>
</gene>
<evidence type="ECO:0000256" key="1">
    <source>
        <dbReference type="ARBA" id="ARBA00006432"/>
    </source>
</evidence>
<evidence type="ECO:0000313" key="5">
    <source>
        <dbReference type="EMBL" id="OJZ74653.1"/>
    </source>
</evidence>
<dbReference type="OrthoDB" id="9803968at2"/>
<dbReference type="PANTHER" id="PTHR43201:SF5">
    <property type="entry name" value="MEDIUM-CHAIN ACYL-COA LIGASE ACSF2, MITOCHONDRIAL"/>
    <property type="match status" value="1"/>
</dbReference>
<dbReference type="STRING" id="53378.BRW65_08025"/>
<dbReference type="InterPro" id="IPR000873">
    <property type="entry name" value="AMP-dep_synth/lig_dom"/>
</dbReference>
<comment type="caution">
    <text evidence="5">The sequence shown here is derived from an EMBL/GenBank/DDBJ whole genome shotgun (WGS) entry which is preliminary data.</text>
</comment>
<dbReference type="GO" id="GO:0031956">
    <property type="term" value="F:medium-chain fatty acid-CoA ligase activity"/>
    <property type="evidence" value="ECO:0007669"/>
    <property type="project" value="TreeGrafter"/>
</dbReference>
<comment type="similarity">
    <text evidence="1">Belongs to the ATP-dependent AMP-binding enzyme family.</text>
</comment>
<dbReference type="InterPro" id="IPR025110">
    <property type="entry name" value="AMP-bd_C"/>
</dbReference>
<dbReference type="InterPro" id="IPR045851">
    <property type="entry name" value="AMP-bd_C_sf"/>
</dbReference>
<accession>A0A1Q4HY74</accession>
<evidence type="ECO:0000259" key="3">
    <source>
        <dbReference type="Pfam" id="PF00501"/>
    </source>
</evidence>
<dbReference type="Proteomes" id="UP000186438">
    <property type="component" value="Unassembled WGS sequence"/>
</dbReference>
<dbReference type="InterPro" id="IPR020845">
    <property type="entry name" value="AMP-binding_CS"/>
</dbReference>
<dbReference type="EMBL" id="MPNT01000005">
    <property type="protein sequence ID" value="OJZ74653.1"/>
    <property type="molecule type" value="Genomic_DNA"/>
</dbReference>
<organism evidence="5 6">
    <name type="scientific">Mycobacterium paraffinicum</name>
    <dbReference type="NCBI Taxonomy" id="53378"/>
    <lineage>
        <taxon>Bacteria</taxon>
        <taxon>Bacillati</taxon>
        <taxon>Actinomycetota</taxon>
        <taxon>Actinomycetes</taxon>
        <taxon>Mycobacteriales</taxon>
        <taxon>Mycobacteriaceae</taxon>
        <taxon>Mycobacterium</taxon>
    </lineage>
</organism>
<dbReference type="PANTHER" id="PTHR43201">
    <property type="entry name" value="ACYL-COA SYNTHETASE"/>
    <property type="match status" value="1"/>
</dbReference>
<dbReference type="PROSITE" id="PS00455">
    <property type="entry name" value="AMP_BINDING"/>
    <property type="match status" value="1"/>
</dbReference>
<dbReference type="Gene3D" id="3.30.300.30">
    <property type="match status" value="1"/>
</dbReference>
<dbReference type="RefSeq" id="WP_073873356.1">
    <property type="nucleotide sequence ID" value="NZ_MPNT01000005.1"/>
</dbReference>
<sequence>MKPSHWTPPSGESALIDTSVGDRLREVANEVPERIALIEGLVSPRTRRWTYATLLADTERCARYLLGRFEPGERIAVWANDIPEWVILEYGAALAGLILVTINPSLKAEEARYILAQSRTAGLFLVTQVRGNPLEAHAMAIRSELPELRSVSRLDLLAELIAGAGGDEIILPVVGFDDPVQIQYTSGTTGFPKGVVLRHGGIVNNARSWTERMELPDGIGWLQATPLFHTSGCVMNVLGALDRRAKLVLMPSFDPGLFLELIELEKLWFAGGVPTMLIAAMEHPDSSRRDLSSWRSTVSGGAPVPEALVRRIEDALGIDVMVTYGQTECSPVLTSTGPSDSAEDKGQTVGSPLAHTELRIVDPVSLQTVPLGVSGEVWARGYFTMLGYFEDPEETAQTLLADGWLRTGDVATMDERGYCRIVGRLKDIIIRGGENLFPVEIEDLLYQHPEVAEVAVVGLPDDHWGEVVGAFIRPRDPEVAPTITDLRTYVRAHLSAQKTPTKWYAVDGYPLTGSGKIQKFAIRQRWIRGEFAGLELDP</sequence>
<feature type="domain" description="AMP-dependent synthetase/ligase" evidence="3">
    <location>
        <begin position="25"/>
        <end position="389"/>
    </location>
</feature>
<dbReference type="GO" id="GO:0006631">
    <property type="term" value="P:fatty acid metabolic process"/>
    <property type="evidence" value="ECO:0007669"/>
    <property type="project" value="TreeGrafter"/>
</dbReference>
<dbReference type="Pfam" id="PF13193">
    <property type="entry name" value="AMP-binding_C"/>
    <property type="match status" value="1"/>
</dbReference>
<evidence type="ECO:0000313" key="6">
    <source>
        <dbReference type="Proteomes" id="UP000186438"/>
    </source>
</evidence>
<dbReference type="SUPFAM" id="SSF56801">
    <property type="entry name" value="Acetyl-CoA synthetase-like"/>
    <property type="match status" value="1"/>
</dbReference>
<keyword evidence="6" id="KW-1185">Reference proteome</keyword>
<name>A0A1Q4HY74_9MYCO</name>
<dbReference type="AlphaFoldDB" id="A0A1Q4HY74"/>
<feature type="domain" description="AMP-binding enzyme C-terminal" evidence="4">
    <location>
        <begin position="440"/>
        <end position="516"/>
    </location>
</feature>
<evidence type="ECO:0000256" key="2">
    <source>
        <dbReference type="ARBA" id="ARBA00022598"/>
    </source>
</evidence>
<keyword evidence="2" id="KW-0436">Ligase</keyword>
<proteinExistence type="inferred from homology"/>
<protein>
    <submittedName>
        <fullName evidence="5">AMP-dependent synthetase</fullName>
    </submittedName>
</protein>